<name>A0A5P3XIU2_PARBF</name>
<dbReference type="EMBL" id="CP032452">
    <property type="protein sequence ID" value="QEZ70267.1"/>
    <property type="molecule type" value="Genomic_DNA"/>
</dbReference>
<evidence type="ECO:0000313" key="4">
    <source>
        <dbReference type="Proteomes" id="UP000326961"/>
    </source>
</evidence>
<keyword evidence="1" id="KW-0472">Membrane</keyword>
<gene>
    <name evidence="3" type="ORF">D4A35_15695</name>
</gene>
<dbReference type="InterPro" id="IPR013099">
    <property type="entry name" value="K_chnl_dom"/>
</dbReference>
<feature type="transmembrane region" description="Helical" evidence="1">
    <location>
        <begin position="218"/>
        <end position="238"/>
    </location>
</feature>
<dbReference type="Gene3D" id="2.160.20.80">
    <property type="entry name" value="E3 ubiquitin-protein ligase SopA"/>
    <property type="match status" value="1"/>
</dbReference>
<dbReference type="RefSeq" id="WP_150887145.1">
    <property type="nucleotide sequence ID" value="NZ_CP032452.1"/>
</dbReference>
<reference evidence="3 4" key="1">
    <citation type="submission" date="2018-09" db="EMBL/GenBank/DDBJ databases">
        <title>A clostridial neurotoxin that targets Anopheles mosquitoes.</title>
        <authorList>
            <person name="Contreras E."/>
            <person name="Masuyer G."/>
            <person name="Qureshi N."/>
            <person name="Chawla S."/>
            <person name="Lim H.L."/>
            <person name="Chen J."/>
            <person name="Stenmark P."/>
            <person name="Gill S."/>
        </authorList>
    </citation>
    <scope>NUCLEOTIDE SEQUENCE [LARGE SCALE GENOMIC DNA]</scope>
    <source>
        <strain evidence="3 4">Cbm</strain>
    </source>
</reference>
<feature type="transmembrane region" description="Helical" evidence="1">
    <location>
        <begin position="288"/>
        <end position="309"/>
    </location>
</feature>
<dbReference type="Proteomes" id="UP000326961">
    <property type="component" value="Chromosome"/>
</dbReference>
<accession>A0A5P3XIU2</accession>
<dbReference type="AlphaFoldDB" id="A0A5P3XIU2"/>
<sequence>MSKQNINFKKKQCIDYTNLIFDEVVIINSDKLYELSKNKNIDFSDALFKKDVIFDNCRFEKNITFKNITFENKVSFKNCIFYGDCIFKNVEFSRELTSEKIFIHSKIKGQKVSFENIKNLPRLDGIIFSNCTKVLLKDIKYGKNNYENAKINYRIAKNQCSITGDYEKLGHYYYMERYYGGKCIKRSGFRGNIQYINAKFIDFLSRIIIGYGEKPLNIFIISFFIITLFAILYMVTGVKYNDKIIKIGEVKNIYELIKNYIDLWYFSMITFSTVGYGDMTVINIAGKALVSIEVFLGVTMGASWASVIFRKMSR</sequence>
<evidence type="ECO:0000313" key="3">
    <source>
        <dbReference type="EMBL" id="QEZ70267.1"/>
    </source>
</evidence>
<dbReference type="SUPFAM" id="SSF81324">
    <property type="entry name" value="Voltage-gated potassium channels"/>
    <property type="match status" value="1"/>
</dbReference>
<dbReference type="InterPro" id="IPR001646">
    <property type="entry name" value="5peptide_repeat"/>
</dbReference>
<dbReference type="Pfam" id="PF07885">
    <property type="entry name" value="Ion_trans_2"/>
    <property type="match status" value="1"/>
</dbReference>
<dbReference type="Pfam" id="PF13576">
    <property type="entry name" value="Pentapeptide_3"/>
    <property type="match status" value="1"/>
</dbReference>
<dbReference type="Gene3D" id="1.10.287.70">
    <property type="match status" value="1"/>
</dbReference>
<evidence type="ECO:0000256" key="1">
    <source>
        <dbReference type="SAM" id="Phobius"/>
    </source>
</evidence>
<organism evidence="3 4">
    <name type="scientific">Paraclostridium bifermentans</name>
    <name type="common">Clostridium bifermentans</name>
    <dbReference type="NCBI Taxonomy" id="1490"/>
    <lineage>
        <taxon>Bacteria</taxon>
        <taxon>Bacillati</taxon>
        <taxon>Bacillota</taxon>
        <taxon>Clostridia</taxon>
        <taxon>Peptostreptococcales</taxon>
        <taxon>Peptostreptococcaceae</taxon>
        <taxon>Paraclostridium</taxon>
    </lineage>
</organism>
<feature type="transmembrane region" description="Helical" evidence="1">
    <location>
        <begin position="259"/>
        <end position="276"/>
    </location>
</feature>
<keyword evidence="1" id="KW-1133">Transmembrane helix</keyword>
<feature type="domain" description="Potassium channel" evidence="2">
    <location>
        <begin position="225"/>
        <end position="312"/>
    </location>
</feature>
<protein>
    <submittedName>
        <fullName evidence="3">Transporter</fullName>
    </submittedName>
</protein>
<proteinExistence type="predicted"/>
<keyword evidence="1" id="KW-0812">Transmembrane</keyword>
<evidence type="ECO:0000259" key="2">
    <source>
        <dbReference type="Pfam" id="PF07885"/>
    </source>
</evidence>